<dbReference type="Pfam" id="PF02882">
    <property type="entry name" value="THF_DHG_CYH_C"/>
    <property type="match status" value="1"/>
</dbReference>
<comment type="similarity">
    <text evidence="11">Belongs to the tetrahydrofolate dehydrogenase/cyclohydrolase family.</text>
</comment>
<dbReference type="GO" id="GO:0035999">
    <property type="term" value="P:tetrahydrofolate interconversion"/>
    <property type="evidence" value="ECO:0007669"/>
    <property type="project" value="UniProtKB-UniRule"/>
</dbReference>
<keyword evidence="9 11" id="KW-0486">Methionine biosynthesis</keyword>
<dbReference type="InterPro" id="IPR000672">
    <property type="entry name" value="THF_DH/CycHdrlase"/>
</dbReference>
<keyword evidence="8 11" id="KW-0368">Histidine biosynthesis</keyword>
<gene>
    <name evidence="11" type="primary">folD</name>
    <name evidence="14" type="ORF">SINU_06805</name>
</gene>
<dbReference type="PANTHER" id="PTHR48099:SF5">
    <property type="entry name" value="C-1-TETRAHYDROFOLATE SYNTHASE, CYTOPLASMIC"/>
    <property type="match status" value="1"/>
</dbReference>
<dbReference type="GO" id="GO:0006164">
    <property type="term" value="P:purine nucleotide biosynthetic process"/>
    <property type="evidence" value="ECO:0007669"/>
    <property type="project" value="UniProtKB-KW"/>
</dbReference>
<comment type="pathway">
    <text evidence="1 11">One-carbon metabolism; tetrahydrofolate interconversion.</text>
</comment>
<evidence type="ECO:0000256" key="1">
    <source>
        <dbReference type="ARBA" id="ARBA00004777"/>
    </source>
</evidence>
<dbReference type="EC" id="1.5.1.5" evidence="11"/>
<dbReference type="SUPFAM" id="SSF53223">
    <property type="entry name" value="Aminoacid dehydrogenase-like, N-terminal domain"/>
    <property type="match status" value="1"/>
</dbReference>
<keyword evidence="4 11" id="KW-0658">Purine biosynthesis</keyword>
<dbReference type="Gene3D" id="3.40.50.10860">
    <property type="entry name" value="Leucine Dehydrogenase, chain A, domain 1"/>
    <property type="match status" value="1"/>
</dbReference>
<dbReference type="CDD" id="cd01080">
    <property type="entry name" value="NAD_bind_m-THF_DH_Cyclohyd"/>
    <property type="match status" value="1"/>
</dbReference>
<dbReference type="EC" id="3.5.4.9" evidence="11"/>
<comment type="caution">
    <text evidence="14">The sequence shown here is derived from an EMBL/GenBank/DDBJ whole genome shotgun (WGS) entry which is preliminary data.</text>
</comment>
<evidence type="ECO:0000256" key="5">
    <source>
        <dbReference type="ARBA" id="ARBA00022801"/>
    </source>
</evidence>
<dbReference type="EMBL" id="AFVQ02000081">
    <property type="protein sequence ID" value="KLI02718.1"/>
    <property type="molecule type" value="Genomic_DNA"/>
</dbReference>
<name>A0A0U1QPJ1_9BACL</name>
<dbReference type="GO" id="GO:0004477">
    <property type="term" value="F:methenyltetrahydrofolate cyclohydrolase activity"/>
    <property type="evidence" value="ECO:0007669"/>
    <property type="project" value="UniProtKB-UniRule"/>
</dbReference>
<dbReference type="Gene3D" id="3.40.50.720">
    <property type="entry name" value="NAD(P)-binding Rossmann-like Domain"/>
    <property type="match status" value="1"/>
</dbReference>
<evidence type="ECO:0000256" key="9">
    <source>
        <dbReference type="ARBA" id="ARBA00023167"/>
    </source>
</evidence>
<dbReference type="GO" id="GO:0005829">
    <property type="term" value="C:cytosol"/>
    <property type="evidence" value="ECO:0007669"/>
    <property type="project" value="TreeGrafter"/>
</dbReference>
<dbReference type="UniPathway" id="UPA00193"/>
<keyword evidence="6 11" id="KW-0521">NADP</keyword>
<keyword evidence="5 11" id="KW-0378">Hydrolase</keyword>
<dbReference type="InterPro" id="IPR036291">
    <property type="entry name" value="NAD(P)-bd_dom_sf"/>
</dbReference>
<dbReference type="GO" id="GO:0009086">
    <property type="term" value="P:methionine biosynthetic process"/>
    <property type="evidence" value="ECO:0007669"/>
    <property type="project" value="UniProtKB-KW"/>
</dbReference>
<dbReference type="InterPro" id="IPR020630">
    <property type="entry name" value="THF_DH/CycHdrlase_cat_dom"/>
</dbReference>
<dbReference type="AlphaFoldDB" id="A0A0U1QPJ1"/>
<dbReference type="SUPFAM" id="SSF51735">
    <property type="entry name" value="NAD(P)-binding Rossmann-fold domains"/>
    <property type="match status" value="1"/>
</dbReference>
<evidence type="ECO:0000313" key="15">
    <source>
        <dbReference type="Proteomes" id="UP000035553"/>
    </source>
</evidence>
<dbReference type="Proteomes" id="UP000035553">
    <property type="component" value="Unassembled WGS sequence"/>
</dbReference>
<evidence type="ECO:0000256" key="2">
    <source>
        <dbReference type="ARBA" id="ARBA00022563"/>
    </source>
</evidence>
<dbReference type="HAMAP" id="MF_01576">
    <property type="entry name" value="THF_DHG_CYH"/>
    <property type="match status" value="1"/>
</dbReference>
<dbReference type="Pfam" id="PF00763">
    <property type="entry name" value="THF_DHG_CYH"/>
    <property type="match status" value="1"/>
</dbReference>
<comment type="caution">
    <text evidence="11">Lacks conserved residue(s) required for the propagation of feature annotation.</text>
</comment>
<protein>
    <recommendedName>
        <fullName evidence="11">Bifunctional protein FolD</fullName>
    </recommendedName>
    <domain>
        <recommendedName>
            <fullName evidence="11">Methylenetetrahydrofolate dehydrogenase</fullName>
            <ecNumber evidence="11">1.5.1.5</ecNumber>
        </recommendedName>
    </domain>
    <domain>
        <recommendedName>
            <fullName evidence="11">Methenyltetrahydrofolate cyclohydrolase</fullName>
            <ecNumber evidence="11">3.5.4.9</ecNumber>
        </recommendedName>
    </domain>
</protein>
<dbReference type="InterPro" id="IPR020631">
    <property type="entry name" value="THF_DH/CycHdrlase_NAD-bd_dom"/>
</dbReference>
<dbReference type="RefSeq" id="WP_010025698.1">
    <property type="nucleotide sequence ID" value="NZ_AFVQ02000081.1"/>
</dbReference>
<evidence type="ECO:0000259" key="13">
    <source>
        <dbReference type="Pfam" id="PF02882"/>
    </source>
</evidence>
<evidence type="ECO:0000256" key="10">
    <source>
        <dbReference type="ARBA" id="ARBA00023268"/>
    </source>
</evidence>
<evidence type="ECO:0000256" key="4">
    <source>
        <dbReference type="ARBA" id="ARBA00022755"/>
    </source>
</evidence>
<dbReference type="InterPro" id="IPR046346">
    <property type="entry name" value="Aminoacid_DH-like_N_sf"/>
</dbReference>
<evidence type="ECO:0000256" key="6">
    <source>
        <dbReference type="ARBA" id="ARBA00022857"/>
    </source>
</evidence>
<proteinExistence type="inferred from homology"/>
<sequence>MGKLLETTALAKEILDHLSVEVKQLKERGIEPTISVIVVQGDPASECYAKVKQRIARKLGIRYLLTSVHPQVTETELLERIKWLNRCPTIHGIILELPLPKHLNATRLAAAISPEKDIDGLTPTNKLACFTGDKGLYPATPLACIRIMNYFGYTLEGKNVTLIGHGETVGKPLVQLLLRENATLTVCHKYTKDLRMHIEKADVLITAVGKAGLIAPDMVHRKLTIIDAGISETKDGIMGDVQPEAAEFVKAMTPVPGGVGKVTTMLLFENLMRAVQLQTCKRKREVDQRESL</sequence>
<feature type="binding site" evidence="11">
    <location>
        <begin position="164"/>
        <end position="166"/>
    </location>
    <ligand>
        <name>NADP(+)</name>
        <dbReference type="ChEBI" id="CHEBI:58349"/>
    </ligand>
</feature>
<evidence type="ECO:0000256" key="8">
    <source>
        <dbReference type="ARBA" id="ARBA00023102"/>
    </source>
</evidence>
<evidence type="ECO:0000313" key="14">
    <source>
        <dbReference type="EMBL" id="KLI02718.1"/>
    </source>
</evidence>
<keyword evidence="10 11" id="KW-0511">Multifunctional enzyme</keyword>
<reference evidence="14 15" key="1">
    <citation type="journal article" date="2011" name="J. Bacteriol.">
        <title>Draft genome sequence of Sporolactobacillus inulinus strain CASD, an efficient D-lactic acid-producing bacterium with high-concentration lactate tolerance capability.</title>
        <authorList>
            <person name="Yu B."/>
            <person name="Su F."/>
            <person name="Wang L."/>
            <person name="Xu K."/>
            <person name="Zhao B."/>
            <person name="Xu P."/>
        </authorList>
    </citation>
    <scope>NUCLEOTIDE SEQUENCE [LARGE SCALE GENOMIC DNA]</scope>
    <source>
        <strain evidence="14 15">CASD</strain>
    </source>
</reference>
<keyword evidence="3 11" id="KW-0028">Amino-acid biosynthesis</keyword>
<comment type="function">
    <text evidence="11">Catalyzes the oxidation of 5,10-methylenetetrahydrofolate to 5,10-methenyltetrahydrofolate and then the hydrolysis of 5,10-methenyltetrahydrofolate to 10-formyltetrahydrofolate.</text>
</comment>
<dbReference type="PRINTS" id="PR00085">
    <property type="entry name" value="THFDHDRGNASE"/>
</dbReference>
<evidence type="ECO:0000256" key="7">
    <source>
        <dbReference type="ARBA" id="ARBA00023002"/>
    </source>
</evidence>
<evidence type="ECO:0000259" key="12">
    <source>
        <dbReference type="Pfam" id="PF00763"/>
    </source>
</evidence>
<dbReference type="OrthoDB" id="9803580at2"/>
<keyword evidence="15" id="KW-1185">Reference proteome</keyword>
<keyword evidence="2 11" id="KW-0554">One-carbon metabolism</keyword>
<evidence type="ECO:0000256" key="3">
    <source>
        <dbReference type="ARBA" id="ARBA00022605"/>
    </source>
</evidence>
<feature type="binding site" evidence="11">
    <location>
        <position position="230"/>
    </location>
    <ligand>
        <name>NADP(+)</name>
        <dbReference type="ChEBI" id="CHEBI:58349"/>
    </ligand>
</feature>
<comment type="catalytic activity">
    <reaction evidence="11">
        <text>(6R)-5,10-methenyltetrahydrofolate + H2O = (6R)-10-formyltetrahydrofolate + H(+)</text>
        <dbReference type="Rhea" id="RHEA:23700"/>
        <dbReference type="ChEBI" id="CHEBI:15377"/>
        <dbReference type="ChEBI" id="CHEBI:15378"/>
        <dbReference type="ChEBI" id="CHEBI:57455"/>
        <dbReference type="ChEBI" id="CHEBI:195366"/>
        <dbReference type="EC" id="3.5.4.9"/>
    </reaction>
</comment>
<dbReference type="STRING" id="1069536.SINU_06805"/>
<evidence type="ECO:0000256" key="11">
    <source>
        <dbReference type="HAMAP-Rule" id="MF_01576"/>
    </source>
</evidence>
<dbReference type="PANTHER" id="PTHR48099">
    <property type="entry name" value="C-1-TETRAHYDROFOLATE SYNTHASE, CYTOPLASMIC-RELATED"/>
    <property type="match status" value="1"/>
</dbReference>
<feature type="domain" description="Tetrahydrofolate dehydrogenase/cyclohydrolase catalytic" evidence="12">
    <location>
        <begin position="6"/>
        <end position="119"/>
    </location>
</feature>
<keyword evidence="7 11" id="KW-0560">Oxidoreductase</keyword>
<comment type="catalytic activity">
    <reaction evidence="11">
        <text>(6R)-5,10-methylene-5,6,7,8-tetrahydrofolate + NADP(+) = (6R)-5,10-methenyltetrahydrofolate + NADPH</text>
        <dbReference type="Rhea" id="RHEA:22812"/>
        <dbReference type="ChEBI" id="CHEBI:15636"/>
        <dbReference type="ChEBI" id="CHEBI:57455"/>
        <dbReference type="ChEBI" id="CHEBI:57783"/>
        <dbReference type="ChEBI" id="CHEBI:58349"/>
        <dbReference type="EC" id="1.5.1.5"/>
    </reaction>
</comment>
<dbReference type="GO" id="GO:0000105">
    <property type="term" value="P:L-histidine biosynthetic process"/>
    <property type="evidence" value="ECO:0007669"/>
    <property type="project" value="UniProtKB-KW"/>
</dbReference>
<feature type="domain" description="Tetrahydrofolate dehydrogenase/cyclohydrolase NAD(P)-binding" evidence="13">
    <location>
        <begin position="138"/>
        <end position="277"/>
    </location>
</feature>
<accession>A0A0U1QPJ1</accession>
<dbReference type="GO" id="GO:0004488">
    <property type="term" value="F:methylenetetrahydrofolate dehydrogenase (NADP+) activity"/>
    <property type="evidence" value="ECO:0007669"/>
    <property type="project" value="UniProtKB-UniRule"/>
</dbReference>
<organism evidence="14 15">
    <name type="scientific">Sporolactobacillus inulinus CASD</name>
    <dbReference type="NCBI Taxonomy" id="1069536"/>
    <lineage>
        <taxon>Bacteria</taxon>
        <taxon>Bacillati</taxon>
        <taxon>Bacillota</taxon>
        <taxon>Bacilli</taxon>
        <taxon>Bacillales</taxon>
        <taxon>Sporolactobacillaceae</taxon>
        <taxon>Sporolactobacillus</taxon>
    </lineage>
</organism>
<comment type="subunit">
    <text evidence="11">Homodimer.</text>
</comment>